<feature type="region of interest" description="Disordered" evidence="1">
    <location>
        <begin position="1"/>
        <end position="25"/>
    </location>
</feature>
<evidence type="ECO:0000313" key="3">
    <source>
        <dbReference type="Proteomes" id="UP000800082"/>
    </source>
</evidence>
<dbReference type="GeneID" id="54344475"/>
<organism evidence="2 3">
    <name type="scientific">Didymella exigua CBS 183.55</name>
    <dbReference type="NCBI Taxonomy" id="1150837"/>
    <lineage>
        <taxon>Eukaryota</taxon>
        <taxon>Fungi</taxon>
        <taxon>Dikarya</taxon>
        <taxon>Ascomycota</taxon>
        <taxon>Pezizomycotina</taxon>
        <taxon>Dothideomycetes</taxon>
        <taxon>Pleosporomycetidae</taxon>
        <taxon>Pleosporales</taxon>
        <taxon>Pleosporineae</taxon>
        <taxon>Didymellaceae</taxon>
        <taxon>Didymella</taxon>
    </lineage>
</organism>
<evidence type="ECO:0000256" key="1">
    <source>
        <dbReference type="SAM" id="MobiDB-lite"/>
    </source>
</evidence>
<dbReference type="OrthoDB" id="3778501at2759"/>
<dbReference type="RefSeq" id="XP_033442990.1">
    <property type="nucleotide sequence ID" value="XM_033586829.1"/>
</dbReference>
<keyword evidence="3" id="KW-1185">Reference proteome</keyword>
<dbReference type="AlphaFoldDB" id="A0A6A5RA76"/>
<dbReference type="EMBL" id="ML979016">
    <property type="protein sequence ID" value="KAF1922737.1"/>
    <property type="molecule type" value="Genomic_DNA"/>
</dbReference>
<sequence length="285" mass="32816">MPQNNPRLLQQGQSTEKACQERNTDPAEIDIRRQSQPARKNLLRSPLVIIVVNVYHIGTVRLDLLQVSSTRVSDLLYAGVIKLLADTAADSVVILVQHLINVCRTKFAEPARLQNTVSVYQSLAVCQAAFRLGITKHTCHVFRKMEAYISDTQLPYHEIDAVMHFGASYLRLYNRMADRLAVYVREETVSDPGVFTKFCFAHPPLNTAIIEAADRRKEWLARREQKRIQREQDKLRWNVERKKHNAERRAEEEKRVAHESAMRQACLAKTRASVKDRVMTAEEKK</sequence>
<proteinExistence type="predicted"/>
<reference evidence="2" key="1">
    <citation type="journal article" date="2020" name="Stud. Mycol.">
        <title>101 Dothideomycetes genomes: a test case for predicting lifestyles and emergence of pathogens.</title>
        <authorList>
            <person name="Haridas S."/>
            <person name="Albert R."/>
            <person name="Binder M."/>
            <person name="Bloem J."/>
            <person name="Labutti K."/>
            <person name="Salamov A."/>
            <person name="Andreopoulos B."/>
            <person name="Baker S."/>
            <person name="Barry K."/>
            <person name="Bills G."/>
            <person name="Bluhm B."/>
            <person name="Cannon C."/>
            <person name="Castanera R."/>
            <person name="Culley D."/>
            <person name="Daum C."/>
            <person name="Ezra D."/>
            <person name="Gonzalez J."/>
            <person name="Henrissat B."/>
            <person name="Kuo A."/>
            <person name="Liang C."/>
            <person name="Lipzen A."/>
            <person name="Lutzoni F."/>
            <person name="Magnuson J."/>
            <person name="Mondo S."/>
            <person name="Nolan M."/>
            <person name="Ohm R."/>
            <person name="Pangilinan J."/>
            <person name="Park H.-J."/>
            <person name="Ramirez L."/>
            <person name="Alfaro M."/>
            <person name="Sun H."/>
            <person name="Tritt A."/>
            <person name="Yoshinaga Y."/>
            <person name="Zwiers L.-H."/>
            <person name="Turgeon B."/>
            <person name="Goodwin S."/>
            <person name="Spatafora J."/>
            <person name="Crous P."/>
            <person name="Grigoriev I."/>
        </authorList>
    </citation>
    <scope>NUCLEOTIDE SEQUENCE</scope>
    <source>
        <strain evidence="2">CBS 183.55</strain>
    </source>
</reference>
<evidence type="ECO:0000313" key="2">
    <source>
        <dbReference type="EMBL" id="KAF1922737.1"/>
    </source>
</evidence>
<feature type="compositionally biased region" description="Polar residues" evidence="1">
    <location>
        <begin position="1"/>
        <end position="17"/>
    </location>
</feature>
<protein>
    <submittedName>
        <fullName evidence="2">Uncharacterized protein</fullName>
    </submittedName>
</protein>
<accession>A0A6A5RA76</accession>
<gene>
    <name evidence="2" type="ORF">M421DRAFT_10281</name>
</gene>
<name>A0A6A5RA76_9PLEO</name>
<dbReference type="Proteomes" id="UP000800082">
    <property type="component" value="Unassembled WGS sequence"/>
</dbReference>